<evidence type="ECO:0000313" key="2">
    <source>
        <dbReference type="EMBL" id="TKB49734.1"/>
    </source>
</evidence>
<dbReference type="SUPFAM" id="SSF158452">
    <property type="entry name" value="YqcC-like"/>
    <property type="match status" value="1"/>
</dbReference>
<dbReference type="Pfam" id="PF04287">
    <property type="entry name" value="DUF446"/>
    <property type="match status" value="1"/>
</dbReference>
<dbReference type="InterPro" id="IPR007384">
    <property type="entry name" value="UCP006257"/>
</dbReference>
<evidence type="ECO:0000259" key="1">
    <source>
        <dbReference type="Pfam" id="PF04287"/>
    </source>
</evidence>
<dbReference type="PIRSF" id="PIRSF006257">
    <property type="entry name" value="UCP006257"/>
    <property type="match status" value="1"/>
</dbReference>
<keyword evidence="3" id="KW-1185">Reference proteome</keyword>
<evidence type="ECO:0000313" key="3">
    <source>
        <dbReference type="Proteomes" id="UP000305674"/>
    </source>
</evidence>
<dbReference type="InterPro" id="IPR036814">
    <property type="entry name" value="YqcC-like_sf"/>
</dbReference>
<dbReference type="GO" id="GO:0044010">
    <property type="term" value="P:single-species biofilm formation"/>
    <property type="evidence" value="ECO:0007669"/>
    <property type="project" value="TreeGrafter"/>
</dbReference>
<dbReference type="InterPro" id="IPR023376">
    <property type="entry name" value="YqcC-like_dom"/>
</dbReference>
<dbReference type="PANTHER" id="PTHR39586">
    <property type="entry name" value="CYTOPLASMIC PROTEIN-RELATED"/>
    <property type="match status" value="1"/>
</dbReference>
<name>A0A4U1BES5_9GAMM</name>
<sequence length="105" mass="11758">MSRERDVELGLQRLKRTLKEAGLWQTMPVSPEALASTQPFAIDTLSLQQWLQFIYLPKLQGMLDQGQPLPTRVSVAPMAQEMFGDDLPELVEAITHLDGLLSGPR</sequence>
<dbReference type="PANTHER" id="PTHR39586:SF1">
    <property type="entry name" value="CYTOPLASMIC PROTEIN"/>
    <property type="match status" value="1"/>
</dbReference>
<reference evidence="2 3" key="1">
    <citation type="submission" date="2019-04" db="EMBL/GenBank/DDBJ databases">
        <authorList>
            <person name="Hwang J.C."/>
        </authorList>
    </citation>
    <scope>NUCLEOTIDE SEQUENCE [LARGE SCALE GENOMIC DNA]</scope>
    <source>
        <strain evidence="2 3">IMCC35001</strain>
    </source>
</reference>
<feature type="domain" description="YqcC-like" evidence="1">
    <location>
        <begin position="10"/>
        <end position="99"/>
    </location>
</feature>
<dbReference type="AlphaFoldDB" id="A0A4U1BES5"/>
<comment type="caution">
    <text evidence="2">The sequence shown here is derived from an EMBL/GenBank/DDBJ whole genome shotgun (WGS) entry which is preliminary data.</text>
</comment>
<dbReference type="Proteomes" id="UP000305674">
    <property type="component" value="Unassembled WGS sequence"/>
</dbReference>
<dbReference type="OrthoDB" id="8794567at2"/>
<organism evidence="2 3">
    <name type="scientific">Ferrimonas sediminicola</name>
    <dbReference type="NCBI Taxonomy" id="2569538"/>
    <lineage>
        <taxon>Bacteria</taxon>
        <taxon>Pseudomonadati</taxon>
        <taxon>Pseudomonadota</taxon>
        <taxon>Gammaproteobacteria</taxon>
        <taxon>Alteromonadales</taxon>
        <taxon>Ferrimonadaceae</taxon>
        <taxon>Ferrimonas</taxon>
    </lineage>
</organism>
<dbReference type="RefSeq" id="WP_136852285.1">
    <property type="nucleotide sequence ID" value="NZ_SWCI01000003.1"/>
</dbReference>
<protein>
    <submittedName>
        <fullName evidence="2">YqcC family protein</fullName>
    </submittedName>
</protein>
<dbReference type="EMBL" id="SWCI01000003">
    <property type="protein sequence ID" value="TKB49734.1"/>
    <property type="molecule type" value="Genomic_DNA"/>
</dbReference>
<gene>
    <name evidence="2" type="ORF">FCL40_06125</name>
</gene>
<proteinExistence type="predicted"/>
<dbReference type="Gene3D" id="1.20.1440.40">
    <property type="entry name" value="YqcC-like"/>
    <property type="match status" value="1"/>
</dbReference>
<accession>A0A4U1BES5</accession>